<sequence length="179" mass="19690">MACIQHIYVYSFLVSVIAGQVFLFMQGWQPKEFNEQNPDPFEDDKGQGNHFNEPIVSKQIPAGRKGHLQDTSPLPSHDISEEREFFPPVSTIGPKTGNEFDSSLTAYAKGFQPTIPGNNPRVGHSHVGREEENEQNAPSSTPNAAHSLDSNPNDFRPTASGYSPGVGHSYQSINREPNA</sequence>
<dbReference type="PANTHER" id="PTHR33348:SF44">
    <property type="entry name" value="PRECURSOR OF CEP6"/>
    <property type="match status" value="1"/>
</dbReference>
<feature type="transmembrane region" description="Helical" evidence="9">
    <location>
        <begin position="7"/>
        <end position="28"/>
    </location>
</feature>
<reference evidence="10 11" key="1">
    <citation type="submission" date="2024-11" db="EMBL/GenBank/DDBJ databases">
        <title>A near-complete genome assembly of Cinchona calisaya.</title>
        <authorList>
            <person name="Lian D.C."/>
            <person name="Zhao X.W."/>
            <person name="Wei L."/>
        </authorList>
    </citation>
    <scope>NUCLEOTIDE SEQUENCE [LARGE SCALE GENOMIC DNA]</scope>
    <source>
        <tissue evidence="10">Nenye</tissue>
    </source>
</reference>
<gene>
    <name evidence="10" type="ORF">ACH5RR_014079</name>
</gene>
<feature type="region of interest" description="Disordered" evidence="8">
    <location>
        <begin position="58"/>
        <end position="179"/>
    </location>
</feature>
<keyword evidence="9" id="KW-1133">Transmembrane helix</keyword>
<dbReference type="InterPro" id="IPR033250">
    <property type="entry name" value="CEP"/>
</dbReference>
<evidence type="ECO:0000256" key="9">
    <source>
        <dbReference type="SAM" id="Phobius"/>
    </source>
</evidence>
<feature type="compositionally biased region" description="Polar residues" evidence="8">
    <location>
        <begin position="135"/>
        <end position="153"/>
    </location>
</feature>
<comment type="caution">
    <text evidence="10">The sequence shown here is derived from an EMBL/GenBank/DDBJ whole genome shotgun (WGS) entry which is preliminary data.</text>
</comment>
<evidence type="ECO:0000256" key="6">
    <source>
        <dbReference type="ARBA" id="ARBA00022729"/>
    </source>
</evidence>
<dbReference type="GO" id="GO:0006995">
    <property type="term" value="P:cellular response to nitrogen starvation"/>
    <property type="evidence" value="ECO:0007669"/>
    <property type="project" value="UniProtKB-ARBA"/>
</dbReference>
<dbReference type="GO" id="GO:0048046">
    <property type="term" value="C:apoplast"/>
    <property type="evidence" value="ECO:0007669"/>
    <property type="project" value="UniProtKB-SubCell"/>
</dbReference>
<keyword evidence="3" id="KW-0052">Apoplast</keyword>
<evidence type="ECO:0000256" key="7">
    <source>
        <dbReference type="ARBA" id="ARBA00023278"/>
    </source>
</evidence>
<dbReference type="GO" id="GO:0005179">
    <property type="term" value="F:hormone activity"/>
    <property type="evidence" value="ECO:0007669"/>
    <property type="project" value="UniProtKB-KW"/>
</dbReference>
<comment type="subcellular location">
    <subcellularLocation>
        <location evidence="1">Secreted</location>
        <location evidence="1">Extracellular space</location>
        <location evidence="1">Apoplast</location>
    </subcellularLocation>
</comment>
<evidence type="ECO:0000256" key="3">
    <source>
        <dbReference type="ARBA" id="ARBA00022523"/>
    </source>
</evidence>
<keyword evidence="5" id="KW-0372">Hormone</keyword>
<dbReference type="EMBL" id="JBJUIK010000006">
    <property type="protein sequence ID" value="KAL3525707.1"/>
    <property type="molecule type" value="Genomic_DNA"/>
</dbReference>
<dbReference type="AlphaFoldDB" id="A0ABD3A5I7"/>
<feature type="compositionally biased region" description="Polar residues" evidence="8">
    <location>
        <begin position="169"/>
        <end position="179"/>
    </location>
</feature>
<dbReference type="Proteomes" id="UP001630127">
    <property type="component" value="Unassembled WGS sequence"/>
</dbReference>
<keyword evidence="6" id="KW-0732">Signal</keyword>
<accession>A0ABD3A5I7</accession>
<evidence type="ECO:0000256" key="5">
    <source>
        <dbReference type="ARBA" id="ARBA00022702"/>
    </source>
</evidence>
<name>A0ABD3A5I7_9GENT</name>
<keyword evidence="9" id="KW-0812">Transmembrane</keyword>
<keyword evidence="4" id="KW-0964">Secreted</keyword>
<evidence type="ECO:0000256" key="8">
    <source>
        <dbReference type="SAM" id="MobiDB-lite"/>
    </source>
</evidence>
<evidence type="ECO:0000256" key="2">
    <source>
        <dbReference type="ARBA" id="ARBA00008963"/>
    </source>
</evidence>
<keyword evidence="9" id="KW-0472">Membrane</keyword>
<evidence type="ECO:0000256" key="4">
    <source>
        <dbReference type="ARBA" id="ARBA00022525"/>
    </source>
</evidence>
<evidence type="ECO:0000313" key="10">
    <source>
        <dbReference type="EMBL" id="KAL3525707.1"/>
    </source>
</evidence>
<dbReference type="PANTHER" id="PTHR33348">
    <property type="entry name" value="PRECURSOR OF CEP5"/>
    <property type="match status" value="1"/>
</dbReference>
<keyword evidence="11" id="KW-1185">Reference proteome</keyword>
<protein>
    <submittedName>
        <fullName evidence="10">Uncharacterized protein</fullName>
    </submittedName>
</protein>
<evidence type="ECO:0000256" key="1">
    <source>
        <dbReference type="ARBA" id="ARBA00004271"/>
    </source>
</evidence>
<evidence type="ECO:0000313" key="11">
    <source>
        <dbReference type="Proteomes" id="UP001630127"/>
    </source>
</evidence>
<organism evidence="10 11">
    <name type="scientific">Cinchona calisaya</name>
    <dbReference type="NCBI Taxonomy" id="153742"/>
    <lineage>
        <taxon>Eukaryota</taxon>
        <taxon>Viridiplantae</taxon>
        <taxon>Streptophyta</taxon>
        <taxon>Embryophyta</taxon>
        <taxon>Tracheophyta</taxon>
        <taxon>Spermatophyta</taxon>
        <taxon>Magnoliopsida</taxon>
        <taxon>eudicotyledons</taxon>
        <taxon>Gunneridae</taxon>
        <taxon>Pentapetalae</taxon>
        <taxon>asterids</taxon>
        <taxon>lamiids</taxon>
        <taxon>Gentianales</taxon>
        <taxon>Rubiaceae</taxon>
        <taxon>Cinchonoideae</taxon>
        <taxon>Cinchoneae</taxon>
        <taxon>Cinchona</taxon>
    </lineage>
</organism>
<dbReference type="GO" id="GO:1902025">
    <property type="term" value="P:nitrate import"/>
    <property type="evidence" value="ECO:0007669"/>
    <property type="project" value="UniProtKB-ARBA"/>
</dbReference>
<keyword evidence="7" id="KW-0379">Hydroxylation</keyword>
<comment type="similarity">
    <text evidence="2">Belongs to the C-terminally encoded plant signaling peptide (CEP) family.</text>
</comment>
<proteinExistence type="inferred from homology"/>